<dbReference type="Pfam" id="PF08044">
    <property type="entry name" value="DUF1707"/>
    <property type="match status" value="1"/>
</dbReference>
<reference evidence="4 5" key="1">
    <citation type="submission" date="2017-11" db="EMBL/GenBank/DDBJ databases">
        <title>Genomic Encyclopedia of Archaeal and Bacterial Type Strains, Phase II (KMG-II): From Individual Species to Whole Genera.</title>
        <authorList>
            <person name="Goeker M."/>
        </authorList>
    </citation>
    <scope>NUCLEOTIDE SEQUENCE [LARGE SCALE GENOMIC DNA]</scope>
    <source>
        <strain evidence="4 5">DSM 27763</strain>
    </source>
</reference>
<evidence type="ECO:0000313" key="5">
    <source>
        <dbReference type="Proteomes" id="UP000230842"/>
    </source>
</evidence>
<dbReference type="OrthoDB" id="4803675at2"/>
<keyword evidence="2" id="KW-0472">Membrane</keyword>
<feature type="transmembrane region" description="Helical" evidence="2">
    <location>
        <begin position="144"/>
        <end position="162"/>
    </location>
</feature>
<comment type="caution">
    <text evidence="4">The sequence shown here is derived from an EMBL/GenBank/DDBJ whole genome shotgun (WGS) entry which is preliminary data.</text>
</comment>
<evidence type="ECO:0000256" key="1">
    <source>
        <dbReference type="SAM" id="MobiDB-lite"/>
    </source>
</evidence>
<protein>
    <submittedName>
        <fullName evidence="4">Uncharacterized protein DUF1707</fullName>
    </submittedName>
</protein>
<feature type="region of interest" description="Disordered" evidence="1">
    <location>
        <begin position="1"/>
        <end position="20"/>
    </location>
</feature>
<evidence type="ECO:0000259" key="3">
    <source>
        <dbReference type="Pfam" id="PF08044"/>
    </source>
</evidence>
<keyword evidence="2" id="KW-0812">Transmembrane</keyword>
<feature type="transmembrane region" description="Helical" evidence="2">
    <location>
        <begin position="115"/>
        <end position="132"/>
    </location>
</feature>
<dbReference type="RefSeq" id="WP_100414665.1">
    <property type="nucleotide sequence ID" value="NZ_PGEZ01000001.1"/>
</dbReference>
<proteinExistence type="predicted"/>
<dbReference type="Proteomes" id="UP000230842">
    <property type="component" value="Unassembled WGS sequence"/>
</dbReference>
<sequence>MGVNDGGGTQEPWARFARDPRDESVSGLRLTDADRGVLADLFTDAYADGRLTRAELDERAEQGAEVRSYGEVLPLVEDLLPTTGELVRATPTSAAPSVTDDEVLAYYLRKRRESWIEAVTITLVCVGIWLAISFSDLSFNPHFPWPLIVAVVTFADAIDRAGNRDKHLAKDRKKLERRRRKEIESGQVGEIVRKRLDDELGT</sequence>
<dbReference type="AlphaFoldDB" id="A0A2M9BHJ3"/>
<keyword evidence="5" id="KW-1185">Reference proteome</keyword>
<keyword evidence="2" id="KW-1133">Transmembrane helix</keyword>
<dbReference type="EMBL" id="PGEZ01000001">
    <property type="protein sequence ID" value="PJJ57412.1"/>
    <property type="molecule type" value="Genomic_DNA"/>
</dbReference>
<dbReference type="InterPro" id="IPR012551">
    <property type="entry name" value="DUF1707_SHOCT-like"/>
</dbReference>
<gene>
    <name evidence="4" type="ORF">CLV56_1641</name>
</gene>
<evidence type="ECO:0000256" key="2">
    <source>
        <dbReference type="SAM" id="Phobius"/>
    </source>
</evidence>
<evidence type="ECO:0000313" key="4">
    <source>
        <dbReference type="EMBL" id="PJJ57412.1"/>
    </source>
</evidence>
<organism evidence="4 5">
    <name type="scientific">Mumia flava</name>
    <dbReference type="NCBI Taxonomy" id="1348852"/>
    <lineage>
        <taxon>Bacteria</taxon>
        <taxon>Bacillati</taxon>
        <taxon>Actinomycetota</taxon>
        <taxon>Actinomycetes</taxon>
        <taxon>Propionibacteriales</taxon>
        <taxon>Nocardioidaceae</taxon>
        <taxon>Mumia</taxon>
    </lineage>
</organism>
<feature type="domain" description="DUF1707" evidence="3">
    <location>
        <begin position="28"/>
        <end position="79"/>
    </location>
</feature>
<accession>A0A2M9BHJ3</accession>
<name>A0A2M9BHJ3_9ACTN</name>